<keyword evidence="14" id="KW-0961">Cell wall biogenesis/degradation</keyword>
<evidence type="ECO:0000313" key="16">
    <source>
        <dbReference type="Proteomes" id="UP001589830"/>
    </source>
</evidence>
<evidence type="ECO:0000256" key="2">
    <source>
        <dbReference type="ARBA" id="ARBA00010621"/>
    </source>
</evidence>
<organism evidence="15 16">
    <name type="scientific">Thermus composti</name>
    <dbReference type="NCBI Taxonomy" id="532059"/>
    <lineage>
        <taxon>Bacteria</taxon>
        <taxon>Thermotogati</taxon>
        <taxon>Deinococcota</taxon>
        <taxon>Deinococci</taxon>
        <taxon>Thermales</taxon>
        <taxon>Thermaceae</taxon>
        <taxon>Thermus</taxon>
    </lineage>
</organism>
<dbReference type="Proteomes" id="UP001589830">
    <property type="component" value="Unassembled WGS sequence"/>
</dbReference>
<accession>A0ABV6PZZ7</accession>
<gene>
    <name evidence="14" type="primary">uppP</name>
    <name evidence="15" type="ORF">ACFFFP_04555</name>
</gene>
<name>A0ABV6PZZ7_9DEIN</name>
<evidence type="ECO:0000256" key="1">
    <source>
        <dbReference type="ARBA" id="ARBA00004651"/>
    </source>
</evidence>
<feature type="transmembrane region" description="Helical" evidence="14">
    <location>
        <begin position="46"/>
        <end position="67"/>
    </location>
</feature>
<keyword evidence="8 14" id="KW-1133">Transmembrane helix</keyword>
<evidence type="ECO:0000256" key="11">
    <source>
        <dbReference type="ARBA" id="ARBA00032707"/>
    </source>
</evidence>
<evidence type="ECO:0000256" key="14">
    <source>
        <dbReference type="HAMAP-Rule" id="MF_01006"/>
    </source>
</evidence>
<evidence type="ECO:0000256" key="12">
    <source>
        <dbReference type="ARBA" id="ARBA00032932"/>
    </source>
</evidence>
<evidence type="ECO:0000256" key="3">
    <source>
        <dbReference type="ARBA" id="ARBA00012374"/>
    </source>
</evidence>
<dbReference type="GO" id="GO:0050380">
    <property type="term" value="F:undecaprenyl-diphosphatase activity"/>
    <property type="evidence" value="ECO:0007669"/>
    <property type="project" value="UniProtKB-EC"/>
</dbReference>
<feature type="transmembrane region" description="Helical" evidence="14">
    <location>
        <begin position="135"/>
        <end position="158"/>
    </location>
</feature>
<evidence type="ECO:0000256" key="4">
    <source>
        <dbReference type="ARBA" id="ARBA00021581"/>
    </source>
</evidence>
<keyword evidence="10 14" id="KW-0046">Antibiotic resistance</keyword>
<evidence type="ECO:0000256" key="13">
    <source>
        <dbReference type="ARBA" id="ARBA00047594"/>
    </source>
</evidence>
<comment type="miscellaneous">
    <text evidence="14">Bacitracin is thought to be involved in the inhibition of peptidoglycan synthesis by sequestering undecaprenyl diphosphate, thereby reducing the pool of lipid carrier available.</text>
</comment>
<feature type="transmembrane region" description="Helical" evidence="14">
    <location>
        <begin position="76"/>
        <end position="98"/>
    </location>
</feature>
<feature type="transmembrane region" description="Helical" evidence="14">
    <location>
        <begin position="212"/>
        <end position="235"/>
    </location>
</feature>
<comment type="caution">
    <text evidence="15">The sequence shown here is derived from an EMBL/GenBank/DDBJ whole genome shotgun (WGS) entry which is preliminary data.</text>
</comment>
<keyword evidence="14" id="KW-0133">Cell shape</keyword>
<dbReference type="PANTHER" id="PTHR30622">
    <property type="entry name" value="UNDECAPRENYL-DIPHOSPHATASE"/>
    <property type="match status" value="1"/>
</dbReference>
<feature type="transmembrane region" description="Helical" evidence="14">
    <location>
        <begin position="104"/>
        <end position="123"/>
    </location>
</feature>
<evidence type="ECO:0000256" key="10">
    <source>
        <dbReference type="ARBA" id="ARBA00023251"/>
    </source>
</evidence>
<evidence type="ECO:0000256" key="9">
    <source>
        <dbReference type="ARBA" id="ARBA00023136"/>
    </source>
</evidence>
<dbReference type="EC" id="3.6.1.27" evidence="3 14"/>
<evidence type="ECO:0000256" key="7">
    <source>
        <dbReference type="ARBA" id="ARBA00022801"/>
    </source>
</evidence>
<proteinExistence type="inferred from homology"/>
<protein>
    <recommendedName>
        <fullName evidence="4 14">Undecaprenyl-diphosphatase</fullName>
        <ecNumber evidence="3 14">3.6.1.27</ecNumber>
    </recommendedName>
    <alternativeName>
        <fullName evidence="12 14">Bacitracin resistance protein</fullName>
    </alternativeName>
    <alternativeName>
        <fullName evidence="11 14">Undecaprenyl pyrophosphate phosphatase</fullName>
    </alternativeName>
</protein>
<keyword evidence="14" id="KW-0573">Peptidoglycan synthesis</keyword>
<keyword evidence="9 14" id="KW-0472">Membrane</keyword>
<dbReference type="HAMAP" id="MF_01006">
    <property type="entry name" value="Undec_diphosphatase"/>
    <property type="match status" value="1"/>
</dbReference>
<keyword evidence="7 14" id="KW-0378">Hydrolase</keyword>
<reference evidence="15 16" key="1">
    <citation type="submission" date="2024-09" db="EMBL/GenBank/DDBJ databases">
        <authorList>
            <person name="Sun Q."/>
            <person name="Mori K."/>
        </authorList>
    </citation>
    <scope>NUCLEOTIDE SEQUENCE [LARGE SCALE GENOMIC DNA]</scope>
    <source>
        <strain evidence="15 16">NCAIM B.02340</strain>
    </source>
</reference>
<dbReference type="RefSeq" id="WP_188847862.1">
    <property type="nucleotide sequence ID" value="NZ_BMPJ01000023.1"/>
</dbReference>
<comment type="subcellular location">
    <subcellularLocation>
        <location evidence="1 14">Cell membrane</location>
        <topology evidence="1 14">Multi-pass membrane protein</topology>
    </subcellularLocation>
</comment>
<keyword evidence="16" id="KW-1185">Reference proteome</keyword>
<comment type="catalytic activity">
    <reaction evidence="13 14">
        <text>di-trans,octa-cis-undecaprenyl diphosphate + H2O = di-trans,octa-cis-undecaprenyl phosphate + phosphate + H(+)</text>
        <dbReference type="Rhea" id="RHEA:28094"/>
        <dbReference type="ChEBI" id="CHEBI:15377"/>
        <dbReference type="ChEBI" id="CHEBI:15378"/>
        <dbReference type="ChEBI" id="CHEBI:43474"/>
        <dbReference type="ChEBI" id="CHEBI:58405"/>
        <dbReference type="ChEBI" id="CHEBI:60392"/>
        <dbReference type="EC" id="3.6.1.27"/>
    </reaction>
</comment>
<dbReference type="InterPro" id="IPR003824">
    <property type="entry name" value="UppP"/>
</dbReference>
<sequence length="261" mass="28603">MGPMELWEALLLGVVEGLTEFLPVSSTGHLTLLFHLLGLPVEEDPFLKTFLIAIQLGAILAILLLYARRFLVDRRLWLYVGVAFVPTGAMGFLLYPWIKGEVLGNDRVVVFFLFFVGLLLLWADRLAQRARYRDVLELSLLQAALIGVFQGLAALFPGTSRSGATILGGLLLGLSRKGAAEFSFLLALPTMLIAVGYDLLKSAPQVPEGGWGLLALGFLAALLTALLTVRGMLLLVERVGFTPFALYRMALALVYGYFFLR</sequence>
<keyword evidence="6 14" id="KW-0812">Transmembrane</keyword>
<feature type="transmembrane region" description="Helical" evidence="14">
    <location>
        <begin position="178"/>
        <end position="200"/>
    </location>
</feature>
<evidence type="ECO:0000256" key="5">
    <source>
        <dbReference type="ARBA" id="ARBA00022475"/>
    </source>
</evidence>
<evidence type="ECO:0000256" key="6">
    <source>
        <dbReference type="ARBA" id="ARBA00022692"/>
    </source>
</evidence>
<dbReference type="PANTHER" id="PTHR30622:SF3">
    <property type="entry name" value="UNDECAPRENYL-DIPHOSPHATASE"/>
    <property type="match status" value="1"/>
</dbReference>
<dbReference type="EMBL" id="JBHLTW010000016">
    <property type="protein sequence ID" value="MFC0595436.1"/>
    <property type="molecule type" value="Genomic_DNA"/>
</dbReference>
<keyword evidence="5 14" id="KW-1003">Cell membrane</keyword>
<evidence type="ECO:0000313" key="15">
    <source>
        <dbReference type="EMBL" id="MFC0595436.1"/>
    </source>
</evidence>
<evidence type="ECO:0000256" key="8">
    <source>
        <dbReference type="ARBA" id="ARBA00022989"/>
    </source>
</evidence>
<dbReference type="Pfam" id="PF02673">
    <property type="entry name" value="BacA"/>
    <property type="match status" value="1"/>
</dbReference>
<feature type="transmembrane region" description="Helical" evidence="14">
    <location>
        <begin position="241"/>
        <end position="260"/>
    </location>
</feature>
<comment type="similarity">
    <text evidence="2 14">Belongs to the UppP family.</text>
</comment>
<comment type="function">
    <text evidence="14">Catalyzes the dephosphorylation of undecaprenyl diphosphate (UPP). Confers resistance to bacitracin.</text>
</comment>